<gene>
    <name evidence="7" type="primary">hlpA</name>
    <name evidence="7" type="ORF">HAINFHK1212_0912</name>
</gene>
<dbReference type="Pfam" id="PF03180">
    <property type="entry name" value="Lipoprotein_9"/>
    <property type="match status" value="1"/>
</dbReference>
<dbReference type="PANTHER" id="PTHR30429:SF1">
    <property type="entry name" value="D-METHIONINE-BINDING LIPOPROTEIN METQ-RELATED"/>
    <property type="match status" value="1"/>
</dbReference>
<feature type="non-terminal residue" evidence="7">
    <location>
        <position position="1"/>
    </location>
</feature>
<name>A0A7G2K1D2_HAEIF</name>
<evidence type="ECO:0000313" key="7">
    <source>
        <dbReference type="EMBL" id="EFA29374.1"/>
    </source>
</evidence>
<keyword evidence="4" id="KW-0472">Membrane</keyword>
<comment type="subcellular location">
    <subcellularLocation>
        <location evidence="1">Cell outer membrane</location>
        <topology evidence="1">Lipid-anchor</topology>
    </subcellularLocation>
</comment>
<comment type="caution">
    <text evidence="7">The sequence shown here is derived from an EMBL/GenBank/DDBJ whole genome shotgun (WGS) entry which is preliminary data.</text>
</comment>
<dbReference type="GO" id="GO:0009279">
    <property type="term" value="C:cell outer membrane"/>
    <property type="evidence" value="ECO:0007669"/>
    <property type="project" value="UniProtKB-SubCell"/>
</dbReference>
<evidence type="ECO:0000256" key="5">
    <source>
        <dbReference type="ARBA" id="ARBA00023139"/>
    </source>
</evidence>
<dbReference type="InterPro" id="IPR004872">
    <property type="entry name" value="Lipoprotein_NlpA"/>
</dbReference>
<dbReference type="Gene3D" id="3.40.190.10">
    <property type="entry name" value="Periplasmic binding protein-like II"/>
    <property type="match status" value="1"/>
</dbReference>
<accession>A0A7G2K1D2</accession>
<evidence type="ECO:0000256" key="3">
    <source>
        <dbReference type="ARBA" id="ARBA00022729"/>
    </source>
</evidence>
<dbReference type="EMBL" id="ABFC01000162">
    <property type="protein sequence ID" value="EFA29374.1"/>
    <property type="molecule type" value="Genomic_DNA"/>
</dbReference>
<proteinExistence type="inferred from homology"/>
<protein>
    <submittedName>
        <fullName evidence="7">28 3kDa membrane protein</fullName>
    </submittedName>
</protein>
<organism evidence="7">
    <name type="scientific">Haemophilus influenzae HK1212</name>
    <dbReference type="NCBI Taxonomy" id="456482"/>
    <lineage>
        <taxon>Bacteria</taxon>
        <taxon>Pseudomonadati</taxon>
        <taxon>Pseudomonadota</taxon>
        <taxon>Gammaproteobacteria</taxon>
        <taxon>Pasteurellales</taxon>
        <taxon>Pasteurellaceae</taxon>
        <taxon>Haemophilus</taxon>
    </lineage>
</organism>
<evidence type="ECO:0000256" key="1">
    <source>
        <dbReference type="ARBA" id="ARBA00004459"/>
    </source>
</evidence>
<evidence type="ECO:0000256" key="6">
    <source>
        <dbReference type="ARBA" id="ARBA00023288"/>
    </source>
</evidence>
<keyword evidence="5" id="KW-0564">Palmitate</keyword>
<evidence type="ECO:0000256" key="2">
    <source>
        <dbReference type="ARBA" id="ARBA00008973"/>
    </source>
</evidence>
<reference evidence="7" key="1">
    <citation type="journal article" date="2010" name="Genomics">
        <title>Tracing phylogenomic events leading to diversity of Haemophilus influenzae and the emergence of Brazilian Purpuric Fever (BPF)-associated clones.</title>
        <authorList>
            <person name="Papazisi L."/>
            <person name="Ratnayake S."/>
            <person name="Remortel B.G."/>
            <person name="Bock G.R."/>
            <person name="Liang W."/>
            <person name="Saeed A.I."/>
            <person name="Liu J."/>
            <person name="Fleischmann R.D."/>
            <person name="Kilian M."/>
            <person name="Peterson S.N."/>
        </authorList>
    </citation>
    <scope>NUCLEOTIDE SEQUENCE [LARGE SCALE GENOMIC DNA]</scope>
    <source>
        <strain evidence="7">HK1212</strain>
    </source>
</reference>
<comment type="similarity">
    <text evidence="2">Belongs to the NlpA lipoprotein family.</text>
</comment>
<keyword evidence="6" id="KW-0449">Lipoprotein</keyword>
<dbReference type="AlphaFoldDB" id="A0A7G2K1D2"/>
<dbReference type="PANTHER" id="PTHR30429">
    <property type="entry name" value="D-METHIONINE-BINDING LIPOPROTEIN METQ"/>
    <property type="match status" value="1"/>
</dbReference>
<sequence>ILLEKQGLIKLKDANNLLSTVLDIVENPKKLNITEVDTSVAARALDDVDLAVVNNTYAGQVGLNAQDDGVFVEDKDSPYVNIIVSRTDNKDSKAVQDFVKSYQTEEVYQEAQKHFKDGVVKGW</sequence>
<dbReference type="SUPFAM" id="SSF53850">
    <property type="entry name" value="Periplasmic binding protein-like II"/>
    <property type="match status" value="1"/>
</dbReference>
<evidence type="ECO:0000256" key="4">
    <source>
        <dbReference type="ARBA" id="ARBA00023136"/>
    </source>
</evidence>
<keyword evidence="3" id="KW-0732">Signal</keyword>